<dbReference type="PANTHER" id="PTHR13943">
    <property type="entry name" value="HRAS-LIKE SUPPRESSOR - RELATED"/>
    <property type="match status" value="1"/>
</dbReference>
<dbReference type="PROSITE" id="PS51934">
    <property type="entry name" value="LRAT"/>
    <property type="match status" value="1"/>
</dbReference>
<dbReference type="InterPro" id="IPR007053">
    <property type="entry name" value="LRAT_dom"/>
</dbReference>
<evidence type="ECO:0000313" key="5">
    <source>
        <dbReference type="EMBL" id="ABQ13463.1"/>
    </source>
</evidence>
<keyword evidence="3" id="KW-0443">Lipid metabolism</keyword>
<evidence type="ECO:0000259" key="4">
    <source>
        <dbReference type="PROSITE" id="PS51934"/>
    </source>
</evidence>
<name>A5EWD3_DICNV</name>
<organism evidence="5 6">
    <name type="scientific">Dichelobacter nodosus (strain VCS1703A)</name>
    <dbReference type="NCBI Taxonomy" id="246195"/>
    <lineage>
        <taxon>Bacteria</taxon>
        <taxon>Pseudomonadati</taxon>
        <taxon>Pseudomonadota</taxon>
        <taxon>Gammaproteobacteria</taxon>
        <taxon>Cardiobacteriales</taxon>
        <taxon>Cardiobacteriaceae</taxon>
        <taxon>Dichelobacter</taxon>
    </lineage>
</organism>
<gene>
    <name evidence="5" type="ordered locus">DNO_0243</name>
</gene>
<evidence type="ECO:0000313" key="6">
    <source>
        <dbReference type="Proteomes" id="UP000000248"/>
    </source>
</evidence>
<keyword evidence="2" id="KW-0378">Hydrolase</keyword>
<dbReference type="PANTHER" id="PTHR13943:SF77">
    <property type="entry name" value="LRAT DOMAIN-CONTAINING PROTEIN"/>
    <property type="match status" value="1"/>
</dbReference>
<evidence type="ECO:0000256" key="1">
    <source>
        <dbReference type="ARBA" id="ARBA00022679"/>
    </source>
</evidence>
<dbReference type="Gene3D" id="3.90.1720.10">
    <property type="entry name" value="endopeptidase domain like (from Nostoc punctiforme)"/>
    <property type="match status" value="1"/>
</dbReference>
<dbReference type="Proteomes" id="UP000000248">
    <property type="component" value="Chromosome"/>
</dbReference>
<protein>
    <recommendedName>
        <fullName evidence="4">LRAT domain-containing protein</fullName>
    </recommendedName>
</protein>
<dbReference type="RefSeq" id="WP_012030591.1">
    <property type="nucleotide sequence ID" value="NC_009446.1"/>
</dbReference>
<dbReference type="Pfam" id="PF04970">
    <property type="entry name" value="LRAT"/>
    <property type="match status" value="1"/>
</dbReference>
<evidence type="ECO:0000256" key="2">
    <source>
        <dbReference type="ARBA" id="ARBA00022801"/>
    </source>
</evidence>
<proteinExistence type="predicted"/>
<keyword evidence="6" id="KW-1185">Reference proteome</keyword>
<sequence length="142" mass="16049">MNETIPLGAHIYVWRLGYKHHGIYVGRQEVVHYSGFSRFLDRDGRVEKVSLEAFCRQKKPHLVRYDAAETIFSPEEVVQRALSCLGANDYDLLTNNCEHFANWCVTGRARSQQVTVAATTIALTVGSAVIRLLLQSAKNKQK</sequence>
<dbReference type="STRING" id="246195.DNO_0243"/>
<dbReference type="GO" id="GO:0004623">
    <property type="term" value="F:phospholipase A2 activity"/>
    <property type="evidence" value="ECO:0007669"/>
    <property type="project" value="TreeGrafter"/>
</dbReference>
<dbReference type="AlphaFoldDB" id="A5EWD3"/>
<dbReference type="GO" id="GO:0016410">
    <property type="term" value="F:N-acyltransferase activity"/>
    <property type="evidence" value="ECO:0007669"/>
    <property type="project" value="TreeGrafter"/>
</dbReference>
<dbReference type="InterPro" id="IPR051496">
    <property type="entry name" value="H-rev107_PLA/AT"/>
</dbReference>
<dbReference type="GO" id="GO:0008970">
    <property type="term" value="F:phospholipase A1 activity"/>
    <property type="evidence" value="ECO:0007669"/>
    <property type="project" value="TreeGrafter"/>
</dbReference>
<dbReference type="GO" id="GO:0070292">
    <property type="term" value="P:N-acylphosphatidylethanolamine metabolic process"/>
    <property type="evidence" value="ECO:0007669"/>
    <property type="project" value="TreeGrafter"/>
</dbReference>
<evidence type="ECO:0000256" key="3">
    <source>
        <dbReference type="ARBA" id="ARBA00023098"/>
    </source>
</evidence>
<feature type="domain" description="LRAT" evidence="4">
    <location>
        <begin position="10"/>
        <end position="113"/>
    </location>
</feature>
<dbReference type="eggNOG" id="COG1842">
    <property type="taxonomic scope" value="Bacteria"/>
</dbReference>
<keyword evidence="1" id="KW-0808">Transferase</keyword>
<accession>A5EWD3</accession>
<reference evidence="5 6" key="1">
    <citation type="journal article" date="2007" name="Nat. Biotechnol.">
        <title>Genome sequence and identification of candidate vaccine antigens from the animal pathogen Dichelobacter nodosus.</title>
        <authorList>
            <person name="Myers G.S."/>
            <person name="Parker D."/>
            <person name="Al-Hasani K."/>
            <person name="Kennan R.M."/>
            <person name="Seemann T."/>
            <person name="Ren Q."/>
            <person name="Badger J.H."/>
            <person name="Selengut J.D."/>
            <person name="Deboy R.T."/>
            <person name="Tettelin H."/>
            <person name="Boyce J.D."/>
            <person name="McCarl V.P."/>
            <person name="Han X."/>
            <person name="Nelson W.C."/>
            <person name="Madupu R."/>
            <person name="Mohamoud Y."/>
            <person name="Holley T."/>
            <person name="Fedorova N."/>
            <person name="Khouri H."/>
            <person name="Bottomley S.P."/>
            <person name="Whittington R.J."/>
            <person name="Adler B."/>
            <person name="Songer J.G."/>
            <person name="Rood J.I."/>
            <person name="Paulsen I.T."/>
        </authorList>
    </citation>
    <scope>NUCLEOTIDE SEQUENCE [LARGE SCALE GENOMIC DNA]</scope>
    <source>
        <strain evidence="5 6">VCS1703A</strain>
    </source>
</reference>
<dbReference type="EMBL" id="CP000513">
    <property type="protein sequence ID" value="ABQ13463.1"/>
    <property type="molecule type" value="Genomic_DNA"/>
</dbReference>
<dbReference type="GO" id="GO:0005737">
    <property type="term" value="C:cytoplasm"/>
    <property type="evidence" value="ECO:0007669"/>
    <property type="project" value="TreeGrafter"/>
</dbReference>
<dbReference type="KEGG" id="dno:DNO_0243"/>
<dbReference type="HOGENOM" id="CLU_113472_1_1_6"/>